<protein>
    <submittedName>
        <fullName evidence="5">Transmembrane emp24 protein transport domain containing 9</fullName>
    </submittedName>
</protein>
<dbReference type="InParanoid" id="D8LDF7"/>
<feature type="domain" description="GOLD" evidence="4">
    <location>
        <begin position="108"/>
        <end position="263"/>
    </location>
</feature>
<feature type="compositionally biased region" description="Gly residues" evidence="2">
    <location>
        <begin position="79"/>
        <end position="88"/>
    </location>
</feature>
<dbReference type="InterPro" id="IPR009038">
    <property type="entry name" value="GOLD_dom"/>
</dbReference>
<organism evidence="5 6">
    <name type="scientific">Ectocarpus siliculosus</name>
    <name type="common">Brown alga</name>
    <name type="synonym">Conferva siliculosa</name>
    <dbReference type="NCBI Taxonomy" id="2880"/>
    <lineage>
        <taxon>Eukaryota</taxon>
        <taxon>Sar</taxon>
        <taxon>Stramenopiles</taxon>
        <taxon>Ochrophyta</taxon>
        <taxon>PX clade</taxon>
        <taxon>Phaeophyceae</taxon>
        <taxon>Ectocarpales</taxon>
        <taxon>Ectocarpaceae</taxon>
        <taxon>Ectocarpus</taxon>
    </lineage>
</organism>
<evidence type="ECO:0000256" key="3">
    <source>
        <dbReference type="SAM" id="Phobius"/>
    </source>
</evidence>
<dbReference type="OrthoDB" id="3427at2759"/>
<name>D8LDF7_ECTSI</name>
<evidence type="ECO:0000256" key="1">
    <source>
        <dbReference type="SAM" id="Coils"/>
    </source>
</evidence>
<sequence>MARPCAVATTGALQAARIQETTTATSTAALASSRRRPLSLPLLPFVFATLVVFLGGGIVRPVASENPLVPASGKLTVGEGDGGGGAGSRGADEEEEEDERPPEGMYFFVSPKGPRRCFVVSEAPGTTFHVHHYYPKAEDGHKITLELRTLSEDSSPKDRFVQEPLVTRDIEDKRGSHQFKIKTAEDHLLCAVTSSETKNKDRGLKLYLDLDTGLEDKHYKDVQRKFNLEDAQITMIQLKNEAQQMLREADLSKKSETEYHQTSPAGQPRGLVVACIAGGDPGGDGVLPSATPQELLRVQAARLAH</sequence>
<evidence type="ECO:0000259" key="4">
    <source>
        <dbReference type="Pfam" id="PF01105"/>
    </source>
</evidence>
<reference evidence="5 6" key="1">
    <citation type="journal article" date="2010" name="Nature">
        <title>The Ectocarpus genome and the independent evolution of multicellularity in brown algae.</title>
        <authorList>
            <person name="Cock J.M."/>
            <person name="Sterck L."/>
            <person name="Rouze P."/>
            <person name="Scornet D."/>
            <person name="Allen A.E."/>
            <person name="Amoutzias G."/>
            <person name="Anthouard V."/>
            <person name="Artiguenave F."/>
            <person name="Aury J.M."/>
            <person name="Badger J.H."/>
            <person name="Beszteri B."/>
            <person name="Billiau K."/>
            <person name="Bonnet E."/>
            <person name="Bothwell J.H."/>
            <person name="Bowler C."/>
            <person name="Boyen C."/>
            <person name="Brownlee C."/>
            <person name="Carrano C.J."/>
            <person name="Charrier B."/>
            <person name="Cho G.Y."/>
            <person name="Coelho S.M."/>
            <person name="Collen J."/>
            <person name="Corre E."/>
            <person name="Da Silva C."/>
            <person name="Delage L."/>
            <person name="Delaroque N."/>
            <person name="Dittami S.M."/>
            <person name="Doulbeau S."/>
            <person name="Elias M."/>
            <person name="Farnham G."/>
            <person name="Gachon C.M."/>
            <person name="Gschloessl B."/>
            <person name="Heesch S."/>
            <person name="Jabbari K."/>
            <person name="Jubin C."/>
            <person name="Kawai H."/>
            <person name="Kimura K."/>
            <person name="Kloareg B."/>
            <person name="Kupper F.C."/>
            <person name="Lang D."/>
            <person name="Le Bail A."/>
            <person name="Leblanc C."/>
            <person name="Lerouge P."/>
            <person name="Lohr M."/>
            <person name="Lopez P.J."/>
            <person name="Martens C."/>
            <person name="Maumus F."/>
            <person name="Michel G."/>
            <person name="Miranda-Saavedra D."/>
            <person name="Morales J."/>
            <person name="Moreau H."/>
            <person name="Motomura T."/>
            <person name="Nagasato C."/>
            <person name="Napoli C.A."/>
            <person name="Nelson D.R."/>
            <person name="Nyvall-Collen P."/>
            <person name="Peters A.F."/>
            <person name="Pommier C."/>
            <person name="Potin P."/>
            <person name="Poulain J."/>
            <person name="Quesneville H."/>
            <person name="Read B."/>
            <person name="Rensing S.A."/>
            <person name="Ritter A."/>
            <person name="Rousvoal S."/>
            <person name="Samanta M."/>
            <person name="Samson G."/>
            <person name="Schroeder D.C."/>
            <person name="Segurens B."/>
            <person name="Strittmatter M."/>
            <person name="Tonon T."/>
            <person name="Tregear J.W."/>
            <person name="Valentin K."/>
            <person name="von Dassow P."/>
            <person name="Yamagishi T."/>
            <person name="Van de Peer Y."/>
            <person name="Wincker P."/>
        </authorList>
    </citation>
    <scope>NUCLEOTIDE SEQUENCE [LARGE SCALE GENOMIC DNA]</scope>
    <source>
        <strain evidence="6">Ec32 / CCAP1310/4</strain>
    </source>
</reference>
<dbReference type="AlphaFoldDB" id="D8LDF7"/>
<keyword evidence="3 5" id="KW-0812">Transmembrane</keyword>
<feature type="region of interest" description="Disordered" evidence="2">
    <location>
        <begin position="69"/>
        <end position="103"/>
    </location>
</feature>
<evidence type="ECO:0000313" key="5">
    <source>
        <dbReference type="EMBL" id="CBN74022.1"/>
    </source>
</evidence>
<dbReference type="Proteomes" id="UP000002630">
    <property type="component" value="Linkage Group LG10"/>
</dbReference>
<evidence type="ECO:0000256" key="2">
    <source>
        <dbReference type="SAM" id="MobiDB-lite"/>
    </source>
</evidence>
<keyword evidence="3" id="KW-0472">Membrane</keyword>
<proteinExistence type="predicted"/>
<keyword evidence="1" id="KW-0175">Coiled coil</keyword>
<evidence type="ECO:0000313" key="6">
    <source>
        <dbReference type="Proteomes" id="UP000002630"/>
    </source>
</evidence>
<keyword evidence="6" id="KW-1185">Reference proteome</keyword>
<dbReference type="Pfam" id="PF01105">
    <property type="entry name" value="EMP24_GP25L"/>
    <property type="match status" value="1"/>
</dbReference>
<accession>D8LDF7</accession>
<feature type="coiled-coil region" evidence="1">
    <location>
        <begin position="228"/>
        <end position="255"/>
    </location>
</feature>
<feature type="transmembrane region" description="Helical" evidence="3">
    <location>
        <begin position="41"/>
        <end position="59"/>
    </location>
</feature>
<dbReference type="EMBL" id="FN647877">
    <property type="protein sequence ID" value="CBN74022.1"/>
    <property type="molecule type" value="Genomic_DNA"/>
</dbReference>
<gene>
    <name evidence="5" type="ORF">Esi_0012_0036</name>
</gene>
<dbReference type="EMBL" id="FN649735">
    <property type="protein sequence ID" value="CBN74022.1"/>
    <property type="molecule type" value="Genomic_DNA"/>
</dbReference>
<keyword evidence="3" id="KW-1133">Transmembrane helix</keyword>